<dbReference type="PANTHER" id="PTHR38042">
    <property type="entry name" value="UROPORPHYRINOGEN-III SYNTHASE, CHLOROPLASTIC"/>
    <property type="match status" value="1"/>
</dbReference>
<proteinExistence type="inferred from homology"/>
<evidence type="ECO:0000256" key="3">
    <source>
        <dbReference type="ARBA" id="ARBA00013109"/>
    </source>
</evidence>
<comment type="pathway">
    <text evidence="1 9">Porphyrin-containing compound metabolism; protoporphyrin-IX biosynthesis; coproporphyrinogen-III from 5-aminolevulinate: step 3/4.</text>
</comment>
<dbReference type="PANTHER" id="PTHR38042:SF1">
    <property type="entry name" value="UROPORPHYRINOGEN-III SYNTHASE, CHLOROPLASTIC"/>
    <property type="match status" value="1"/>
</dbReference>
<keyword evidence="4 9" id="KW-0456">Lyase</keyword>
<comment type="catalytic activity">
    <reaction evidence="8 9">
        <text>hydroxymethylbilane = uroporphyrinogen III + H2O</text>
        <dbReference type="Rhea" id="RHEA:18965"/>
        <dbReference type="ChEBI" id="CHEBI:15377"/>
        <dbReference type="ChEBI" id="CHEBI:57308"/>
        <dbReference type="ChEBI" id="CHEBI:57845"/>
        <dbReference type="EC" id="4.2.1.75"/>
    </reaction>
</comment>
<dbReference type="Gene3D" id="3.40.50.10090">
    <property type="match status" value="2"/>
</dbReference>
<evidence type="ECO:0000256" key="2">
    <source>
        <dbReference type="ARBA" id="ARBA00008133"/>
    </source>
</evidence>
<dbReference type="InterPro" id="IPR039793">
    <property type="entry name" value="UROS/Hem4"/>
</dbReference>
<dbReference type="Pfam" id="PF02602">
    <property type="entry name" value="HEM4"/>
    <property type="match status" value="1"/>
</dbReference>
<dbReference type="EMBL" id="JAULJQ010000007">
    <property type="protein sequence ID" value="MDO2409799.1"/>
    <property type="molecule type" value="Genomic_DNA"/>
</dbReference>
<dbReference type="RefSeq" id="WP_302244579.1">
    <property type="nucleotide sequence ID" value="NZ_JAULJQ010000007.1"/>
</dbReference>
<evidence type="ECO:0000313" key="11">
    <source>
        <dbReference type="EMBL" id="MDO2409799.1"/>
    </source>
</evidence>
<feature type="domain" description="Tetrapyrrole biosynthesis uroporphyrinogen III synthase" evidence="10">
    <location>
        <begin position="31"/>
        <end position="198"/>
    </location>
</feature>
<reference evidence="11 12" key="1">
    <citation type="submission" date="2023-06" db="EMBL/GenBank/DDBJ databases">
        <title>Campylobacter magnum sp. nov., isolated from cecal contents of domestic pigs (Sus scrofa domesticus).</title>
        <authorList>
            <person name="Papic B."/>
            <person name="Gruntar I."/>
        </authorList>
    </citation>
    <scope>NUCLEOTIDE SEQUENCE [LARGE SCALE GENOMIC DNA]</scope>
    <source>
        <strain evidence="12">34484-21</strain>
    </source>
</reference>
<dbReference type="CDD" id="cd06578">
    <property type="entry name" value="HemD"/>
    <property type="match status" value="1"/>
</dbReference>
<evidence type="ECO:0000256" key="1">
    <source>
        <dbReference type="ARBA" id="ARBA00004772"/>
    </source>
</evidence>
<protein>
    <recommendedName>
        <fullName evidence="7 9">Uroporphyrinogen-III synthase</fullName>
        <ecNumber evidence="3 9">4.2.1.75</ecNumber>
    </recommendedName>
</protein>
<dbReference type="InterPro" id="IPR003754">
    <property type="entry name" value="4pyrrol_synth_uPrphyn_synth"/>
</dbReference>
<accession>A0ABT8T7V7</accession>
<dbReference type="InterPro" id="IPR036108">
    <property type="entry name" value="4pyrrol_syn_uPrphyn_synt_sf"/>
</dbReference>
<comment type="function">
    <text evidence="6 9">Catalyzes cyclization of the linear tetrapyrrole, hydroxymethylbilane, to the macrocyclic uroporphyrinogen III.</text>
</comment>
<keyword evidence="5 9" id="KW-0627">Porphyrin biosynthesis</keyword>
<keyword evidence="12" id="KW-1185">Reference proteome</keyword>
<evidence type="ECO:0000256" key="5">
    <source>
        <dbReference type="ARBA" id="ARBA00023244"/>
    </source>
</evidence>
<comment type="caution">
    <text evidence="11">The sequence shown here is derived from an EMBL/GenBank/DDBJ whole genome shotgun (WGS) entry which is preliminary data.</text>
</comment>
<sequence>MIYLCSNTSCDDENIVHLELCKIKYASFSVDLSAFSALVISSKNAISALEFNKIPPNNKISVFAIGKASANAASKYGFGCVYEAQNSHGDEFALEIVPQLKGKKTLLLRPKEQISDIKGILEKNGVLLSEQIAYENSIVTAPKRQFETGAVFIFASPKNVEGFLKNFAWRDDFRAVAIGKSTASALKSFTNPLVSNKQNISECIKIAKNLL</sequence>
<dbReference type="Proteomes" id="UP001171111">
    <property type="component" value="Unassembled WGS sequence"/>
</dbReference>
<evidence type="ECO:0000256" key="6">
    <source>
        <dbReference type="ARBA" id="ARBA00037589"/>
    </source>
</evidence>
<dbReference type="GO" id="GO:0004852">
    <property type="term" value="F:uroporphyrinogen-III synthase activity"/>
    <property type="evidence" value="ECO:0007669"/>
    <property type="project" value="UniProtKB-EC"/>
</dbReference>
<gene>
    <name evidence="11" type="ORF">Q2362_06770</name>
</gene>
<evidence type="ECO:0000256" key="9">
    <source>
        <dbReference type="RuleBase" id="RU366031"/>
    </source>
</evidence>
<evidence type="ECO:0000256" key="8">
    <source>
        <dbReference type="ARBA" id="ARBA00048617"/>
    </source>
</evidence>
<evidence type="ECO:0000256" key="4">
    <source>
        <dbReference type="ARBA" id="ARBA00023239"/>
    </source>
</evidence>
<dbReference type="SUPFAM" id="SSF69618">
    <property type="entry name" value="HemD-like"/>
    <property type="match status" value="1"/>
</dbReference>
<evidence type="ECO:0000313" key="12">
    <source>
        <dbReference type="Proteomes" id="UP001171111"/>
    </source>
</evidence>
<evidence type="ECO:0000259" key="10">
    <source>
        <dbReference type="Pfam" id="PF02602"/>
    </source>
</evidence>
<evidence type="ECO:0000256" key="7">
    <source>
        <dbReference type="ARBA" id="ARBA00040167"/>
    </source>
</evidence>
<comment type="similarity">
    <text evidence="2 9">Belongs to the uroporphyrinogen-III synthase family.</text>
</comment>
<name>A0ABT8T7V7_9BACT</name>
<organism evidence="11 12">
    <name type="scientific">Campylobacter magnus</name>
    <dbReference type="NCBI Taxonomy" id="3026462"/>
    <lineage>
        <taxon>Bacteria</taxon>
        <taxon>Pseudomonadati</taxon>
        <taxon>Campylobacterota</taxon>
        <taxon>Epsilonproteobacteria</taxon>
        <taxon>Campylobacterales</taxon>
        <taxon>Campylobacteraceae</taxon>
        <taxon>Campylobacter</taxon>
    </lineage>
</organism>
<dbReference type="EC" id="4.2.1.75" evidence="3 9"/>